<reference evidence="8" key="1">
    <citation type="journal article" date="2019" name="Int. J. Syst. Evol. Microbiol.">
        <title>The Global Catalogue of Microorganisms (GCM) 10K type strain sequencing project: providing services to taxonomists for standard genome sequencing and annotation.</title>
        <authorList>
            <consortium name="The Broad Institute Genomics Platform"/>
            <consortium name="The Broad Institute Genome Sequencing Center for Infectious Disease"/>
            <person name="Wu L."/>
            <person name="Ma J."/>
        </authorList>
    </citation>
    <scope>NUCLEOTIDE SEQUENCE [LARGE SCALE GENOMIC DNA]</scope>
    <source>
        <strain evidence="8">LMG 29894</strain>
    </source>
</reference>
<dbReference type="PROSITE" id="PS50076">
    <property type="entry name" value="DNAJ_2"/>
    <property type="match status" value="1"/>
</dbReference>
<comment type="function">
    <text evidence="3 4">Co-chaperone involved in the maturation of iron-sulfur cluster-containing proteins. Seems to help targeting proteins to be folded toward HscA.</text>
</comment>
<dbReference type="NCBIfam" id="NF002935">
    <property type="entry name" value="PRK03578.1"/>
    <property type="match status" value="1"/>
</dbReference>
<evidence type="ECO:0000256" key="2">
    <source>
        <dbReference type="ARBA" id="ARBA00023186"/>
    </source>
</evidence>
<dbReference type="NCBIfam" id="TIGR00714">
    <property type="entry name" value="hscB"/>
    <property type="match status" value="1"/>
</dbReference>
<proteinExistence type="inferred from homology"/>
<sequence length="177" mass="20209">MSFDFTLDHFALFGLPRQFRLDPAELERRYRELQSRFHPDRVAALGDAEKRHHLQAATRINEAYQALKRPLARARYLLQLGGVDTGEETNTAMPADFLMAQMEWREQIAEARASRHVGALEKLGRELRAEIQALESLLAGLIDDKQDVVRAALAVRKLRFMERLDQEIGDAIEAALD</sequence>
<dbReference type="EMBL" id="JBHSBU010000001">
    <property type="protein sequence ID" value="MFC4157839.1"/>
    <property type="molecule type" value="Genomic_DNA"/>
</dbReference>
<dbReference type="InterPro" id="IPR001623">
    <property type="entry name" value="DnaJ_domain"/>
</dbReference>
<evidence type="ECO:0000256" key="3">
    <source>
        <dbReference type="ARBA" id="ARBA00025596"/>
    </source>
</evidence>
<feature type="domain" description="J" evidence="6">
    <location>
        <begin position="8"/>
        <end position="80"/>
    </location>
</feature>
<dbReference type="HAMAP" id="MF_00682">
    <property type="entry name" value="HscB"/>
    <property type="match status" value="1"/>
</dbReference>
<dbReference type="InterPro" id="IPR004640">
    <property type="entry name" value="HscB"/>
</dbReference>
<name>A0ABV8MI53_9NEIS</name>
<keyword evidence="2 4" id="KW-0143">Chaperone</keyword>
<comment type="subunit">
    <text evidence="4">Interacts with HscA and stimulates its ATPase activity.</text>
</comment>
<dbReference type="Gene3D" id="1.10.287.110">
    <property type="entry name" value="DnaJ domain"/>
    <property type="match status" value="1"/>
</dbReference>
<dbReference type="Gene3D" id="1.20.1280.20">
    <property type="entry name" value="HscB, C-terminal domain"/>
    <property type="match status" value="1"/>
</dbReference>
<dbReference type="SMART" id="SM00271">
    <property type="entry name" value="DnaJ"/>
    <property type="match status" value="1"/>
</dbReference>
<dbReference type="CDD" id="cd06257">
    <property type="entry name" value="DnaJ"/>
    <property type="match status" value="1"/>
</dbReference>
<dbReference type="InterPro" id="IPR036386">
    <property type="entry name" value="HscB_C_sf"/>
</dbReference>
<accession>A0ABV8MI53</accession>
<dbReference type="PANTHER" id="PTHR14021">
    <property type="entry name" value="IRON-SULFUR CLUSTER CO-CHAPERONE PROTEIN HSCB"/>
    <property type="match status" value="1"/>
</dbReference>
<evidence type="ECO:0000256" key="1">
    <source>
        <dbReference type="ARBA" id="ARBA00010476"/>
    </source>
</evidence>
<evidence type="ECO:0000259" key="6">
    <source>
        <dbReference type="PROSITE" id="PS50076"/>
    </source>
</evidence>
<comment type="similarity">
    <text evidence="1 4">Belongs to the HscB family.</text>
</comment>
<evidence type="ECO:0000313" key="7">
    <source>
        <dbReference type="EMBL" id="MFC4157839.1"/>
    </source>
</evidence>
<dbReference type="PANTHER" id="PTHR14021:SF15">
    <property type="entry name" value="IRON-SULFUR CLUSTER CO-CHAPERONE PROTEIN HSCB"/>
    <property type="match status" value="1"/>
</dbReference>
<comment type="caution">
    <text evidence="7">The sequence shown here is derived from an EMBL/GenBank/DDBJ whole genome shotgun (WGS) entry which is preliminary data.</text>
</comment>
<dbReference type="RefSeq" id="WP_378159902.1">
    <property type="nucleotide sequence ID" value="NZ_JBHSBU010000001.1"/>
</dbReference>
<dbReference type="InterPro" id="IPR009073">
    <property type="entry name" value="HscB_oligo_C"/>
</dbReference>
<evidence type="ECO:0000256" key="5">
    <source>
        <dbReference type="SAM" id="Coils"/>
    </source>
</evidence>
<evidence type="ECO:0000313" key="8">
    <source>
        <dbReference type="Proteomes" id="UP001595791"/>
    </source>
</evidence>
<gene>
    <name evidence="4 7" type="primary">hscB</name>
    <name evidence="7" type="ORF">ACFOW7_00580</name>
</gene>
<dbReference type="InterPro" id="IPR036869">
    <property type="entry name" value="J_dom_sf"/>
</dbReference>
<keyword evidence="5" id="KW-0175">Coiled coil</keyword>
<organism evidence="7 8">
    <name type="scientific">Chitinimonas lacunae</name>
    <dbReference type="NCBI Taxonomy" id="1963018"/>
    <lineage>
        <taxon>Bacteria</taxon>
        <taxon>Pseudomonadati</taxon>
        <taxon>Pseudomonadota</taxon>
        <taxon>Betaproteobacteria</taxon>
        <taxon>Neisseriales</taxon>
        <taxon>Chitinibacteraceae</taxon>
        <taxon>Chitinimonas</taxon>
    </lineage>
</organism>
<dbReference type="Pfam" id="PF07743">
    <property type="entry name" value="HSCB_C"/>
    <property type="match status" value="1"/>
</dbReference>
<dbReference type="Proteomes" id="UP001595791">
    <property type="component" value="Unassembled WGS sequence"/>
</dbReference>
<feature type="coiled-coil region" evidence="5">
    <location>
        <begin position="117"/>
        <end position="144"/>
    </location>
</feature>
<protein>
    <recommendedName>
        <fullName evidence="4">Co-chaperone protein HscB homolog</fullName>
    </recommendedName>
</protein>
<dbReference type="SUPFAM" id="SSF47144">
    <property type="entry name" value="HSC20 (HSCB), C-terminal oligomerisation domain"/>
    <property type="match status" value="1"/>
</dbReference>
<keyword evidence="8" id="KW-1185">Reference proteome</keyword>
<evidence type="ECO:0000256" key="4">
    <source>
        <dbReference type="HAMAP-Rule" id="MF_00682"/>
    </source>
</evidence>
<dbReference type="Pfam" id="PF00226">
    <property type="entry name" value="DnaJ"/>
    <property type="match status" value="1"/>
</dbReference>
<dbReference type="SUPFAM" id="SSF46565">
    <property type="entry name" value="Chaperone J-domain"/>
    <property type="match status" value="1"/>
</dbReference>